<protein>
    <submittedName>
        <fullName evidence="4">Conserved secreted protein</fullName>
    </submittedName>
</protein>
<dbReference type="AlphaFoldDB" id="A0A0N4XVY6"/>
<feature type="signal peptide" evidence="1">
    <location>
        <begin position="1"/>
        <end position="18"/>
    </location>
</feature>
<keyword evidence="1" id="KW-0732">Signal</keyword>
<reference evidence="2 3" key="2">
    <citation type="submission" date="2018-11" db="EMBL/GenBank/DDBJ databases">
        <authorList>
            <consortium name="Pathogen Informatics"/>
        </authorList>
    </citation>
    <scope>NUCLEOTIDE SEQUENCE [LARGE SCALE GENOMIC DNA]</scope>
</reference>
<evidence type="ECO:0000313" key="3">
    <source>
        <dbReference type="Proteomes" id="UP000271162"/>
    </source>
</evidence>
<feature type="chain" id="PRO_5043124940" evidence="1">
    <location>
        <begin position="19"/>
        <end position="119"/>
    </location>
</feature>
<evidence type="ECO:0000256" key="1">
    <source>
        <dbReference type="SAM" id="SignalP"/>
    </source>
</evidence>
<reference evidence="4" key="1">
    <citation type="submission" date="2017-02" db="UniProtKB">
        <authorList>
            <consortium name="WormBaseParasite"/>
        </authorList>
    </citation>
    <scope>IDENTIFICATION</scope>
</reference>
<dbReference type="EMBL" id="UYSL01019849">
    <property type="protein sequence ID" value="VDL70589.1"/>
    <property type="molecule type" value="Genomic_DNA"/>
</dbReference>
<sequence length="119" mass="13641">MAVAQIASLLILTALTLGDPATRAYRECKGQLQLPTSAQLPEWCQKMRFEVADCIVARLGFEDDDGSVSLRGRVLLETYKRSGDDDLYTDLKLYHYGCVYNSWHNFVDDKCFKKQLWQL</sequence>
<evidence type="ECO:0000313" key="2">
    <source>
        <dbReference type="EMBL" id="VDL70589.1"/>
    </source>
</evidence>
<proteinExistence type="predicted"/>
<evidence type="ECO:0000313" key="4">
    <source>
        <dbReference type="WBParaSite" id="NBR_0000699901-mRNA-1"/>
    </source>
</evidence>
<accession>A0A0N4XVY6</accession>
<dbReference type="WBParaSite" id="NBR_0000699901-mRNA-1">
    <property type="protein sequence ID" value="NBR_0000699901-mRNA-1"/>
    <property type="gene ID" value="NBR_0000699901"/>
</dbReference>
<organism evidence="4">
    <name type="scientific">Nippostrongylus brasiliensis</name>
    <name type="common">Rat hookworm</name>
    <dbReference type="NCBI Taxonomy" id="27835"/>
    <lineage>
        <taxon>Eukaryota</taxon>
        <taxon>Metazoa</taxon>
        <taxon>Ecdysozoa</taxon>
        <taxon>Nematoda</taxon>
        <taxon>Chromadorea</taxon>
        <taxon>Rhabditida</taxon>
        <taxon>Rhabditina</taxon>
        <taxon>Rhabditomorpha</taxon>
        <taxon>Strongyloidea</taxon>
        <taxon>Heligmosomidae</taxon>
        <taxon>Nippostrongylus</taxon>
    </lineage>
</organism>
<gene>
    <name evidence="2" type="ORF">NBR_LOCUS7000</name>
</gene>
<name>A0A0N4XVY6_NIPBR</name>
<dbReference type="OMA" id="TRAYREC"/>
<keyword evidence="3" id="KW-1185">Reference proteome</keyword>
<dbReference type="Proteomes" id="UP000271162">
    <property type="component" value="Unassembled WGS sequence"/>
</dbReference>